<organism evidence="3 4">
    <name type="scientific">Rubroshorea leprosula</name>
    <dbReference type="NCBI Taxonomy" id="152421"/>
    <lineage>
        <taxon>Eukaryota</taxon>
        <taxon>Viridiplantae</taxon>
        <taxon>Streptophyta</taxon>
        <taxon>Embryophyta</taxon>
        <taxon>Tracheophyta</taxon>
        <taxon>Spermatophyta</taxon>
        <taxon>Magnoliopsida</taxon>
        <taxon>eudicotyledons</taxon>
        <taxon>Gunneridae</taxon>
        <taxon>Pentapetalae</taxon>
        <taxon>rosids</taxon>
        <taxon>malvids</taxon>
        <taxon>Malvales</taxon>
        <taxon>Dipterocarpaceae</taxon>
        <taxon>Rubroshorea</taxon>
    </lineage>
</organism>
<evidence type="ECO:0000313" key="4">
    <source>
        <dbReference type="Proteomes" id="UP001054252"/>
    </source>
</evidence>
<evidence type="ECO:0000256" key="1">
    <source>
        <dbReference type="SAM" id="Coils"/>
    </source>
</evidence>
<evidence type="ECO:0000256" key="2">
    <source>
        <dbReference type="SAM" id="MobiDB-lite"/>
    </source>
</evidence>
<proteinExistence type="predicted"/>
<comment type="caution">
    <text evidence="3">The sequence shown here is derived from an EMBL/GenBank/DDBJ whole genome shotgun (WGS) entry which is preliminary data.</text>
</comment>
<keyword evidence="4" id="KW-1185">Reference proteome</keyword>
<dbReference type="Proteomes" id="UP001054252">
    <property type="component" value="Unassembled WGS sequence"/>
</dbReference>
<dbReference type="AlphaFoldDB" id="A0AAV5IQX1"/>
<name>A0AAV5IQX1_9ROSI</name>
<reference evidence="3 4" key="1">
    <citation type="journal article" date="2021" name="Commun. Biol.">
        <title>The genome of Shorea leprosula (Dipterocarpaceae) highlights the ecological relevance of drought in aseasonal tropical rainforests.</title>
        <authorList>
            <person name="Ng K.K.S."/>
            <person name="Kobayashi M.J."/>
            <person name="Fawcett J.A."/>
            <person name="Hatakeyama M."/>
            <person name="Paape T."/>
            <person name="Ng C.H."/>
            <person name="Ang C.C."/>
            <person name="Tnah L.H."/>
            <person name="Lee C.T."/>
            <person name="Nishiyama T."/>
            <person name="Sese J."/>
            <person name="O'Brien M.J."/>
            <person name="Copetti D."/>
            <person name="Mohd Noor M.I."/>
            <person name="Ong R.C."/>
            <person name="Putra M."/>
            <person name="Sireger I.Z."/>
            <person name="Indrioko S."/>
            <person name="Kosugi Y."/>
            <person name="Izuno A."/>
            <person name="Isagi Y."/>
            <person name="Lee S.L."/>
            <person name="Shimizu K.K."/>
        </authorList>
    </citation>
    <scope>NUCLEOTIDE SEQUENCE [LARGE SCALE GENOMIC DNA]</scope>
    <source>
        <strain evidence="3">214</strain>
    </source>
</reference>
<dbReference type="EMBL" id="BPVZ01000019">
    <property type="protein sequence ID" value="GKV02815.1"/>
    <property type="molecule type" value="Genomic_DNA"/>
</dbReference>
<gene>
    <name evidence="3" type="ORF">SLEP1_g15205</name>
</gene>
<keyword evidence="1" id="KW-0175">Coiled coil</keyword>
<feature type="coiled-coil region" evidence="1">
    <location>
        <begin position="261"/>
        <end position="346"/>
    </location>
</feature>
<sequence length="404" mass="44343">MNERVQCHGQAGVRAGPFATYSQQHKVHHRIYAVVRKAGDACEGGGLQVAFPMPFVSVYQRDEVNRLLDYVKARGLVDLETLVTPEQIALLGFVDVANLHSQASLSDNVSELKAQGAGAPGLAPSVNPALKSGHLLHRGAVRSTEVPARRRGRVPSRGLSRHPPALGGARGRSLTQRMTFHSSGVGQVPTRSPPQPLLRVLLACIKRQLARLQRPPPPRRLLRAKGHVQQHGGHAALIKLMDAFSYTVALFECEQGARAQNHELQKSCKQLATEKASLTDEVSRLQSSEMADRAASAESRADELACKVDELKEELVRAQVEKESGIQAAKEELGRAEERAKKAEFDREKTLHELSSLKERVVQADQYVAQAEASLESTKRAHQRDVCFARAQGAEWLSLFTNDQ</sequence>
<feature type="region of interest" description="Disordered" evidence="2">
    <location>
        <begin position="142"/>
        <end position="172"/>
    </location>
</feature>
<evidence type="ECO:0000313" key="3">
    <source>
        <dbReference type="EMBL" id="GKV02815.1"/>
    </source>
</evidence>
<protein>
    <submittedName>
        <fullName evidence="3">Uncharacterized protein</fullName>
    </submittedName>
</protein>
<accession>A0AAV5IQX1</accession>